<feature type="domain" description="ABC-2 type transporter transmembrane" evidence="6">
    <location>
        <begin position="335"/>
        <end position="611"/>
    </location>
</feature>
<evidence type="ECO:0000256" key="2">
    <source>
        <dbReference type="ARBA" id="ARBA00022692"/>
    </source>
</evidence>
<gene>
    <name evidence="7" type="ORF">K8N75_11715</name>
</gene>
<feature type="transmembrane region" description="Helical" evidence="5">
    <location>
        <begin position="538"/>
        <end position="557"/>
    </location>
</feature>
<dbReference type="InterPro" id="IPR017501">
    <property type="entry name" value="Phage_infect_YhgE_C"/>
</dbReference>
<comment type="subcellular location">
    <subcellularLocation>
        <location evidence="1">Membrane</location>
        <topology evidence="1">Multi-pass membrane protein</topology>
    </subcellularLocation>
</comment>
<keyword evidence="4 5" id="KW-0472">Membrane</keyword>
<feature type="transmembrane region" description="Helical" evidence="5">
    <location>
        <begin position="592"/>
        <end position="613"/>
    </location>
</feature>
<dbReference type="PANTHER" id="PTHR43077">
    <property type="entry name" value="TRANSPORT PERMEASE YVFS-RELATED"/>
    <property type="match status" value="1"/>
</dbReference>
<evidence type="ECO:0000313" key="7">
    <source>
        <dbReference type="EMBL" id="MBZ2166703.1"/>
    </source>
</evidence>
<evidence type="ECO:0000256" key="4">
    <source>
        <dbReference type="ARBA" id="ARBA00023136"/>
    </source>
</evidence>
<feature type="transmembrane region" description="Helical" evidence="5">
    <location>
        <begin position="21"/>
        <end position="39"/>
    </location>
</feature>
<feature type="transmembrane region" description="Helical" evidence="5">
    <location>
        <begin position="508"/>
        <end position="526"/>
    </location>
</feature>
<evidence type="ECO:0000259" key="6">
    <source>
        <dbReference type="Pfam" id="PF12698"/>
    </source>
</evidence>
<feature type="domain" description="ABC-2 type transporter transmembrane" evidence="6">
    <location>
        <begin position="23"/>
        <end position="163"/>
    </location>
</feature>
<dbReference type="InterPro" id="IPR051328">
    <property type="entry name" value="T7SS_ABC-Transporter"/>
</dbReference>
<dbReference type="AlphaFoldDB" id="A0A8T5V0Z9"/>
<dbReference type="NCBIfam" id="TIGR03061">
    <property type="entry name" value="pip_yhgE_Nterm"/>
    <property type="match status" value="1"/>
</dbReference>
<reference evidence="8" key="1">
    <citation type="journal article" date="2022" name="Microbiol. Resour. Announc.">
        <title>Draft Genome Sequence of a Methanogenic Archaeon from West Spitsbergen Permafrost.</title>
        <authorList>
            <person name="Trubitsyn V."/>
            <person name="Rivkina E."/>
            <person name="Shcherbakova V."/>
        </authorList>
    </citation>
    <scope>NUCLEOTIDE SEQUENCE [LARGE SCALE GENOMIC DNA]</scope>
    <source>
        <strain evidence="8">VT</strain>
    </source>
</reference>
<comment type="caution">
    <text evidence="7">The sequence shown here is derived from an EMBL/GenBank/DDBJ whole genome shotgun (WGS) entry which is preliminary data.</text>
</comment>
<proteinExistence type="predicted"/>
<feature type="transmembrane region" description="Helical" evidence="5">
    <location>
        <begin position="480"/>
        <end position="502"/>
    </location>
</feature>
<feature type="transmembrane region" description="Helical" evidence="5">
    <location>
        <begin position="438"/>
        <end position="459"/>
    </location>
</feature>
<dbReference type="InterPro" id="IPR013525">
    <property type="entry name" value="ABC2_TM"/>
</dbReference>
<sequence>MIKGVREIFRNDVKAVIKNPVVMFVLIVIIFIPSLYSLLNIQATWDPYARTSNIEIAVVNEDLGYSTNGTSYNVGNMLVDELKNNTNFSWKFVDRDNAMNGVKNGDYYAALIIPNNFSEDLLSIETSTPQQAKIDYIVNDKTNPIAPRITNAGVDAVQSQINDEVVKTVDGIIFGKLGDVGQLVKENEAQFLKTRAFVNELNGKIGAIDATLGEANSNMDTVNDIWPKVSAALPEIQKYSNEVRNSYDSLYNQIESDPKGALTKVQDMELKVNTAIVSLKYIDAILTSLYDATGDEQLKPIIAEVENDIGMANKVLAVLKEIEADIKDGTNPTGKLNELKTLIDQLDNGVNSFVSNKDNINQKINEASSKLSLANSKWPLIKSEIPVAAAKLNSISVDDLDKLIAFSDMDQGDVQNYFKTPVTLEKQHMYPIANYGSALAPFYISISLWIGCIIAVAMITMRIKTRKIYNAASVYIGRMGLFLIISILQALLVSIGALLLHIQVTSALLFTLTTVYIGVCAMIIVYSMTSTFGNAGKALAIIILVLQITATGGTFPVEILPPFFQAIHPYLPLSYAIGALREVIAGVIWTSYWYDMAILTVFPIIAFVLTMLIKEKMDKGAQLIETRLEKSGLF</sequence>
<accession>A0A8T5V0Z9</accession>
<keyword evidence="8" id="KW-1185">Reference proteome</keyword>
<evidence type="ECO:0000313" key="8">
    <source>
        <dbReference type="Proteomes" id="UP000825933"/>
    </source>
</evidence>
<keyword evidence="3 5" id="KW-1133">Transmembrane helix</keyword>
<organism evidence="7 8">
    <name type="scientific">Methanobacterium spitsbergense</name>
    <dbReference type="NCBI Taxonomy" id="2874285"/>
    <lineage>
        <taxon>Archaea</taxon>
        <taxon>Methanobacteriati</taxon>
        <taxon>Methanobacteriota</taxon>
        <taxon>Methanomada group</taxon>
        <taxon>Methanobacteria</taxon>
        <taxon>Methanobacteriales</taxon>
        <taxon>Methanobacteriaceae</taxon>
        <taxon>Methanobacterium</taxon>
    </lineage>
</organism>
<dbReference type="GO" id="GO:0016020">
    <property type="term" value="C:membrane"/>
    <property type="evidence" value="ECO:0007669"/>
    <property type="project" value="UniProtKB-SubCell"/>
</dbReference>
<dbReference type="GO" id="GO:0140359">
    <property type="term" value="F:ABC-type transporter activity"/>
    <property type="evidence" value="ECO:0007669"/>
    <property type="project" value="InterPro"/>
</dbReference>
<evidence type="ECO:0000256" key="3">
    <source>
        <dbReference type="ARBA" id="ARBA00022989"/>
    </source>
</evidence>
<evidence type="ECO:0000256" key="1">
    <source>
        <dbReference type="ARBA" id="ARBA00004141"/>
    </source>
</evidence>
<dbReference type="Gene3D" id="3.40.1710.10">
    <property type="entry name" value="abc type-2 transporter like domain"/>
    <property type="match status" value="1"/>
</dbReference>
<dbReference type="Pfam" id="PF12698">
    <property type="entry name" value="ABC2_membrane_3"/>
    <property type="match status" value="2"/>
</dbReference>
<dbReference type="RefSeq" id="WP_223792248.1">
    <property type="nucleotide sequence ID" value="NZ_JAIOUQ010000014.1"/>
</dbReference>
<protein>
    <submittedName>
        <fullName evidence="7">YhgE/Pip domain-containing protein</fullName>
    </submittedName>
</protein>
<dbReference type="PANTHER" id="PTHR43077:SF10">
    <property type="entry name" value="TRANSPORT PERMEASE PROTEIN"/>
    <property type="match status" value="1"/>
</dbReference>
<keyword evidence="2 5" id="KW-0812">Transmembrane</keyword>
<dbReference type="InterPro" id="IPR017500">
    <property type="entry name" value="Phage_infect_YhgE_N"/>
</dbReference>
<name>A0A8T5V0Z9_9EURY</name>
<evidence type="ECO:0000256" key="5">
    <source>
        <dbReference type="SAM" id="Phobius"/>
    </source>
</evidence>
<dbReference type="Proteomes" id="UP000825933">
    <property type="component" value="Unassembled WGS sequence"/>
</dbReference>
<dbReference type="NCBIfam" id="TIGR03062">
    <property type="entry name" value="pip_yhgE_Cterm"/>
    <property type="match status" value="1"/>
</dbReference>
<dbReference type="EMBL" id="JAIOUQ010000014">
    <property type="protein sequence ID" value="MBZ2166703.1"/>
    <property type="molecule type" value="Genomic_DNA"/>
</dbReference>